<dbReference type="InterPro" id="IPR013783">
    <property type="entry name" value="Ig-like_fold"/>
</dbReference>
<sequence>MKSFTEKTKMFIIIILCAMFFIMPEDAKSQDLETYKFVQMWPVMEQPWYFFQPDDVCVDQLGFVYVADTENNRIQKFTSDGQLVSKWGTKGSADNEMHYPSGITSDNNGFIYTADSQNNRILKFSSTGEFIAKWGTGGTGESQFSLPHDLAVYEDIIYVADTGNKRIQKFNTDGKFLEIWGGSEYNFQTPYGIETDRQGFVYAADSLNNRIIKISPDGSLVHEWNNIVNVEGAFNYPFDIAVDSSGYFYVSNVKTSSIKKFDRNGSFLKEWGQEGRGAGEFHDPHGIAVDKSGYIYVADTGNNRIQKFAPNMQFMTKWGTGSEKGELNFPHGIEIDSQGNIYAADTENFRIQKFNENGQYIDEWGTKGTGAEEFMMPGGIAIGSKGAVYIVDSNNLTNGYIREFTDEGVPENQWGEHGALQAQFRSLQDIAVLPVENAGDLLFAADKDNNRIQKFNADGTFIEEWKDFNDGKDSFKFPRGIAAYRDEGKNGFIYVSDTGNHRILKFDETGKLLNQWGGKGNGDGEFNEAYGPYGIAVDIEGCIYAADWGNHRILKFDKDGGFITKWGTLGTDPGQMNKPVSLAVGNDGRVYVSDSENHRIQVFEKAGETVKNKAVIVAGGGAYAGNYLWDATRMCANFAYRTLIYQGLSKNDIYYLSEDIQIDLDNNGTADDIYKIVTEANLKEAVIGLAKDTDNLIVYLTDHGGEKNFRLNRDATLTASVLDSWLDYIQEFIHGKVIVIYDACESGSFLSEFTPPQGKDRIFIGSTSSGESAYFVSQGAVSFSNYFWSSIFTGADILSAFETAAESINLTSKYQNPVLDDNNDGIYDETDGSAAEKIFIGKGSVITGDLPVLENLSVLPEPGSRNSALIKLEKVIDTDGTARVWASILPPGFKQGDADNTVQALPSIDLMPQDNGSYEAVYENFNFKGKYEISVYAKDRKGNTSIPEIITYNADDPLQSKAVIIAGGPETDPLWPGIAKNAELAYNALKFQGYSDDNIIFMSPVNFSPEVDLAPALADIETALGASAGINTKNMVLYLAGKGEDKGLRLNNTEILTAGTLDTLLDNLQKDISGEITVITDFFLSSSFVKKLVPLENQKRILISSTSGVQSASFASDGDISFSRYFWNRIINGSDLYTAFIFAKNTIWLAGQGQIPMIDDNGNGTGNEKTDGTLAREIRLGAGIYLTGNSPLAQGFMPEQILNGETTAQIRLENISSTGTIKVWAVISPPADFRVPGESNIDLPIIELSEKDGIYELNYNNFDTYGKYIVSIYAQDEKDNVSAPVSSAIYQKAGPDAYEQDDNPSLAGVITLSSEDIEKSLESPGIQKHNFHSPGDEDWVKFYAVSGMIYEIKTENPGTRCDTAITLFDIDKTTIIKKQDDWIDSIDKKGELLSWKCPENRGGIYYVKISHSDPNTFGTDTGYDLLIYRPVGPLAGFLSGSVTDALTGQPLTGAVITTDASASALSRPGGRYLMIQEPGTFNVSINIEGYLPYTGQIVLEEGGTGRIDFPLTPIPPKDMPSYVIGIVTDASTGQPLTGAVVKTDANASAFTRPGGNYMMLHEPGTFSITVELEGYETYTGHLVLSEGEELYMDFSLTPSDVPGPVIPDTIPEASIISPASDMTITAGQSLIFKGEVKNGNEPFTYLWDFNGTGEDKNIKDPGEIIFDMPGTYTVTFTVSDAQGETVSASINIAVNSELTDTSPAVSIISPVSDTEIYKGQSMEFNAEVTGGNEPMTYLWDFKGAAENVLVKSPGNIVFNIPGEYTIIFTAADADKDTDSKAVSLKVIEIIEPLTPETVFPEHEQADVSLVPVLKISAFVHTGQDAKHAQTQWQISTNEEFSNIVFDITGSEYLTELPVPELVLTENTAYFWRVKYIDTRENESEWSSPAMFTTVSINDDIPDSGITPYALPQAPESDDVGGFGCFITVIEHD</sequence>
<dbReference type="PROSITE" id="PS50835">
    <property type="entry name" value="IG_LIKE"/>
    <property type="match status" value="1"/>
</dbReference>
<dbReference type="Pfam" id="PF01436">
    <property type="entry name" value="NHL"/>
    <property type="match status" value="6"/>
</dbReference>
<dbReference type="PROSITE" id="PS51125">
    <property type="entry name" value="NHL"/>
    <property type="match status" value="8"/>
</dbReference>
<dbReference type="InterPro" id="IPR001258">
    <property type="entry name" value="NHL_repeat"/>
</dbReference>
<dbReference type="InterPro" id="IPR001096">
    <property type="entry name" value="Peptidase_C13"/>
</dbReference>
<dbReference type="InterPro" id="IPR000601">
    <property type="entry name" value="PKD_dom"/>
</dbReference>
<dbReference type="Gene3D" id="2.60.120.380">
    <property type="match status" value="1"/>
</dbReference>
<evidence type="ECO:0000313" key="5">
    <source>
        <dbReference type="EMBL" id="QTA81633.1"/>
    </source>
</evidence>
<dbReference type="InterPro" id="IPR022409">
    <property type="entry name" value="PKD/Chitinase_dom"/>
</dbReference>
<gene>
    <name evidence="5" type="ORF">dnl_39750</name>
</gene>
<dbReference type="Pfam" id="PF13620">
    <property type="entry name" value="CarboxypepD_reg"/>
    <property type="match status" value="2"/>
</dbReference>
<dbReference type="InterPro" id="IPR008969">
    <property type="entry name" value="CarboxyPept-like_regulatory"/>
</dbReference>
<feature type="repeat" description="NHL" evidence="2">
    <location>
        <begin position="272"/>
        <end position="311"/>
    </location>
</feature>
<dbReference type="CDD" id="cd00146">
    <property type="entry name" value="PKD"/>
    <property type="match status" value="2"/>
</dbReference>
<feature type="repeat" description="NHL" evidence="2">
    <location>
        <begin position="513"/>
        <end position="559"/>
    </location>
</feature>
<feature type="domain" description="PKD" evidence="3">
    <location>
        <begin position="1641"/>
        <end position="1701"/>
    </location>
</feature>
<dbReference type="GO" id="GO:0008233">
    <property type="term" value="F:peptidase activity"/>
    <property type="evidence" value="ECO:0007669"/>
    <property type="project" value="InterPro"/>
</dbReference>
<reference evidence="5" key="1">
    <citation type="journal article" date="2021" name="Microb. Physiol.">
        <title>Proteogenomic Insights into the Physiology of Marine, Sulfate-Reducing, Filamentous Desulfonema limicola and Desulfonema magnum.</title>
        <authorList>
            <person name="Schnaars V."/>
            <person name="Wohlbrand L."/>
            <person name="Scheve S."/>
            <person name="Hinrichs C."/>
            <person name="Reinhardt R."/>
            <person name="Rabus R."/>
        </authorList>
    </citation>
    <scope>NUCLEOTIDE SEQUENCE</scope>
    <source>
        <strain evidence="5">5ac10</strain>
    </source>
</reference>
<dbReference type="SUPFAM" id="SSF101898">
    <property type="entry name" value="NHL repeat"/>
    <property type="match status" value="1"/>
</dbReference>
<dbReference type="Gene3D" id="2.60.40.10">
    <property type="entry name" value="Immunoglobulins"/>
    <property type="match status" value="3"/>
</dbReference>
<keyword evidence="6" id="KW-1185">Reference proteome</keyword>
<dbReference type="GO" id="GO:0006508">
    <property type="term" value="P:proteolysis"/>
    <property type="evidence" value="ECO:0007669"/>
    <property type="project" value="InterPro"/>
</dbReference>
<proteinExistence type="predicted"/>
<dbReference type="SUPFAM" id="SSF49299">
    <property type="entry name" value="PKD domain"/>
    <property type="match status" value="2"/>
</dbReference>
<dbReference type="SMART" id="SM00089">
    <property type="entry name" value="PKD"/>
    <property type="match status" value="2"/>
</dbReference>
<feature type="repeat" description="NHL" evidence="2">
    <location>
        <begin position="567"/>
        <end position="606"/>
    </location>
</feature>
<dbReference type="PROSITE" id="PS50093">
    <property type="entry name" value="PKD"/>
    <property type="match status" value="1"/>
</dbReference>
<dbReference type="EMBL" id="CP061799">
    <property type="protein sequence ID" value="QTA81633.1"/>
    <property type="molecule type" value="Genomic_DNA"/>
</dbReference>
<evidence type="ECO:0000256" key="2">
    <source>
        <dbReference type="PROSITE-ProRule" id="PRU00504"/>
    </source>
</evidence>
<dbReference type="Gene3D" id="2.120.10.30">
    <property type="entry name" value="TolB, C-terminal domain"/>
    <property type="match status" value="5"/>
</dbReference>
<dbReference type="InterPro" id="IPR007110">
    <property type="entry name" value="Ig-like_dom"/>
</dbReference>
<dbReference type="Proteomes" id="UP000663720">
    <property type="component" value="Chromosome"/>
</dbReference>
<dbReference type="InterPro" id="IPR035986">
    <property type="entry name" value="PKD_dom_sf"/>
</dbReference>
<dbReference type="InterPro" id="IPR050952">
    <property type="entry name" value="TRIM-NHL_E3_ligases"/>
</dbReference>
<feature type="repeat" description="NHL" evidence="2">
    <location>
        <begin position="321"/>
        <end position="357"/>
    </location>
</feature>
<dbReference type="PANTHER" id="PTHR24104:SF25">
    <property type="entry name" value="PROTEIN LIN-41"/>
    <property type="match status" value="1"/>
</dbReference>
<dbReference type="SUPFAM" id="SSF50956">
    <property type="entry name" value="Thermostable phytase (3-phytase)"/>
    <property type="match status" value="1"/>
</dbReference>
<organism evidence="5 6">
    <name type="scientific">Desulfonema limicola</name>
    <dbReference type="NCBI Taxonomy" id="45656"/>
    <lineage>
        <taxon>Bacteria</taxon>
        <taxon>Pseudomonadati</taxon>
        <taxon>Thermodesulfobacteriota</taxon>
        <taxon>Desulfobacteria</taxon>
        <taxon>Desulfobacterales</taxon>
        <taxon>Desulfococcaceae</taxon>
        <taxon>Desulfonema</taxon>
    </lineage>
</organism>
<evidence type="ECO:0000259" key="4">
    <source>
        <dbReference type="PROSITE" id="PS50835"/>
    </source>
</evidence>
<dbReference type="Pfam" id="PF01650">
    <property type="entry name" value="Peptidase_C13"/>
    <property type="match status" value="1"/>
</dbReference>
<feature type="repeat" description="NHL" evidence="2">
    <location>
        <begin position="84"/>
        <end position="127"/>
    </location>
</feature>
<accession>A0A975BA70</accession>
<dbReference type="PANTHER" id="PTHR24104">
    <property type="entry name" value="E3 UBIQUITIN-PROTEIN LIGASE NHLRC1-RELATED"/>
    <property type="match status" value="1"/>
</dbReference>
<evidence type="ECO:0000256" key="1">
    <source>
        <dbReference type="ARBA" id="ARBA00022737"/>
    </source>
</evidence>
<dbReference type="RefSeq" id="WP_207687646.1">
    <property type="nucleotide sequence ID" value="NZ_CP061799.1"/>
</dbReference>
<feature type="domain" description="Ig-like" evidence="4">
    <location>
        <begin position="1703"/>
        <end position="1783"/>
    </location>
</feature>
<dbReference type="SUPFAM" id="SSF49464">
    <property type="entry name" value="Carboxypeptidase regulatory domain-like"/>
    <property type="match status" value="2"/>
</dbReference>
<dbReference type="GO" id="GO:0008270">
    <property type="term" value="F:zinc ion binding"/>
    <property type="evidence" value="ECO:0007669"/>
    <property type="project" value="UniProtKB-KW"/>
</dbReference>
<feature type="repeat" description="NHL" evidence="2">
    <location>
        <begin position="475"/>
        <end position="509"/>
    </location>
</feature>
<dbReference type="Pfam" id="PF18911">
    <property type="entry name" value="PKD_4"/>
    <property type="match status" value="1"/>
</dbReference>
<feature type="repeat" description="NHL" evidence="2">
    <location>
        <begin position="135"/>
        <end position="173"/>
    </location>
</feature>
<feature type="repeat" description="NHL" evidence="2">
    <location>
        <begin position="50"/>
        <end position="80"/>
    </location>
</feature>
<evidence type="ECO:0000259" key="3">
    <source>
        <dbReference type="PROSITE" id="PS50093"/>
    </source>
</evidence>
<protein>
    <submittedName>
        <fullName evidence="5">NHL repeat and PKD domain-containing protein</fullName>
    </submittedName>
</protein>
<keyword evidence="1" id="KW-0677">Repeat</keyword>
<dbReference type="Gene3D" id="2.60.40.1120">
    <property type="entry name" value="Carboxypeptidase-like, regulatory domain"/>
    <property type="match status" value="2"/>
</dbReference>
<dbReference type="InterPro" id="IPR011042">
    <property type="entry name" value="6-blade_b-propeller_TolB-like"/>
</dbReference>
<dbReference type="KEGG" id="dli:dnl_39750"/>
<evidence type="ECO:0000313" key="6">
    <source>
        <dbReference type="Proteomes" id="UP000663720"/>
    </source>
</evidence>
<name>A0A975BA70_9BACT</name>
<dbReference type="SUPFAM" id="SSF63829">
    <property type="entry name" value="Calcium-dependent phosphotriesterase"/>
    <property type="match status" value="2"/>
</dbReference>
<dbReference type="Gene3D" id="3.40.50.1460">
    <property type="match status" value="1"/>
</dbReference>